<name>A0A1R1XSP1_9FUNG</name>
<dbReference type="Pfam" id="PF00644">
    <property type="entry name" value="PARP"/>
    <property type="match status" value="1"/>
</dbReference>
<dbReference type="GO" id="GO:0005634">
    <property type="term" value="C:nucleus"/>
    <property type="evidence" value="ECO:0007669"/>
    <property type="project" value="TreeGrafter"/>
</dbReference>
<organism evidence="3 4">
    <name type="scientific">Smittium culicis</name>
    <dbReference type="NCBI Taxonomy" id="133412"/>
    <lineage>
        <taxon>Eukaryota</taxon>
        <taxon>Fungi</taxon>
        <taxon>Fungi incertae sedis</taxon>
        <taxon>Zoopagomycota</taxon>
        <taxon>Kickxellomycotina</taxon>
        <taxon>Harpellomycetes</taxon>
        <taxon>Harpellales</taxon>
        <taxon>Legeriomycetaceae</taxon>
        <taxon>Smittium</taxon>
    </lineage>
</organism>
<reference evidence="4" key="1">
    <citation type="submission" date="2017-01" db="EMBL/GenBank/DDBJ databases">
        <authorList>
            <person name="Wang Y."/>
            <person name="White M."/>
            <person name="Kvist S."/>
            <person name="Moncalvo J.-M."/>
        </authorList>
    </citation>
    <scope>NUCLEOTIDE SEQUENCE [LARGE SCALE GENOMIC DNA]</scope>
    <source>
        <strain evidence="4">ID-206-W2</strain>
    </source>
</reference>
<gene>
    <name evidence="3" type="ORF">AYI69_g7341</name>
</gene>
<dbReference type="GO" id="GO:1990404">
    <property type="term" value="F:NAD+-protein mono-ADP-ribosyltransferase activity"/>
    <property type="evidence" value="ECO:0007669"/>
    <property type="project" value="TreeGrafter"/>
</dbReference>
<dbReference type="EC" id="2.4.2.-" evidence="1"/>
<sequence>MSKGLLLPKLSPGKKVGAMFGDGLYFANQSTKSLNYCDGGLWTQNSNDNNTVYMFLASVITGNHFVPSGPVSNPPPEGFHSYWAKAGKSQVLNDEIIVFSADQIRLDYILEIQYDCNL</sequence>
<dbReference type="Gene3D" id="3.90.228.10">
    <property type="match status" value="1"/>
</dbReference>
<dbReference type="InterPro" id="IPR012317">
    <property type="entry name" value="Poly(ADP-ribose)pol_cat_dom"/>
</dbReference>
<evidence type="ECO:0000259" key="2">
    <source>
        <dbReference type="PROSITE" id="PS51059"/>
    </source>
</evidence>
<keyword evidence="4" id="KW-1185">Reference proteome</keyword>
<proteinExistence type="predicted"/>
<dbReference type="OrthoDB" id="2017365at2759"/>
<dbReference type="AlphaFoldDB" id="A0A1R1XSP1"/>
<dbReference type="PANTHER" id="PTHR45740">
    <property type="entry name" value="POLY [ADP-RIBOSE] POLYMERASE"/>
    <property type="match status" value="1"/>
</dbReference>
<comment type="caution">
    <text evidence="3">The sequence shown here is derived from an EMBL/GenBank/DDBJ whole genome shotgun (WGS) entry which is preliminary data.</text>
</comment>
<evidence type="ECO:0000313" key="3">
    <source>
        <dbReference type="EMBL" id="OMJ17673.1"/>
    </source>
</evidence>
<dbReference type="PANTHER" id="PTHR45740:SF2">
    <property type="entry name" value="POLY [ADP-RIBOSE] POLYMERASE"/>
    <property type="match status" value="1"/>
</dbReference>
<accession>A0A1R1XSP1</accession>
<dbReference type="GO" id="GO:0003950">
    <property type="term" value="F:NAD+ poly-ADP-ribosyltransferase activity"/>
    <property type="evidence" value="ECO:0007669"/>
    <property type="project" value="UniProtKB-UniRule"/>
</dbReference>
<dbReference type="SUPFAM" id="SSF56399">
    <property type="entry name" value="ADP-ribosylation"/>
    <property type="match status" value="1"/>
</dbReference>
<dbReference type="EMBL" id="LSSM01003508">
    <property type="protein sequence ID" value="OMJ17673.1"/>
    <property type="molecule type" value="Genomic_DNA"/>
</dbReference>
<keyword evidence="1" id="KW-0328">Glycosyltransferase</keyword>
<dbReference type="Proteomes" id="UP000187429">
    <property type="component" value="Unassembled WGS sequence"/>
</dbReference>
<evidence type="ECO:0000256" key="1">
    <source>
        <dbReference type="RuleBase" id="RU362114"/>
    </source>
</evidence>
<keyword evidence="1" id="KW-0808">Transferase</keyword>
<dbReference type="PROSITE" id="PS51059">
    <property type="entry name" value="PARP_CATALYTIC"/>
    <property type="match status" value="1"/>
</dbReference>
<protein>
    <recommendedName>
        <fullName evidence="1">Poly [ADP-ribose] polymerase</fullName>
        <shortName evidence="1">PARP</shortName>
        <ecNumber evidence="1">2.4.2.-</ecNumber>
    </recommendedName>
</protein>
<feature type="domain" description="PARP catalytic" evidence="2">
    <location>
        <begin position="1"/>
        <end position="118"/>
    </location>
</feature>
<evidence type="ECO:0000313" key="4">
    <source>
        <dbReference type="Proteomes" id="UP000187429"/>
    </source>
</evidence>
<keyword evidence="1" id="KW-0520">NAD</keyword>
<dbReference type="InterPro" id="IPR051712">
    <property type="entry name" value="ARTD-AVP"/>
</dbReference>